<dbReference type="Proteomes" id="UP000286415">
    <property type="component" value="Unassembled WGS sequence"/>
</dbReference>
<comment type="caution">
    <text evidence="1">The sequence shown here is derived from an EMBL/GenBank/DDBJ whole genome shotgun (WGS) entry which is preliminary data.</text>
</comment>
<evidence type="ECO:0000313" key="1">
    <source>
        <dbReference type="EMBL" id="KAG5441313.1"/>
    </source>
</evidence>
<accession>A0A3R7CFS9</accession>
<proteinExistence type="predicted"/>
<name>A0A3R7CFS9_CLOSI</name>
<reference evidence="1 2" key="1">
    <citation type="journal article" date="2018" name="Biotechnol. Adv.">
        <title>Improved genomic resources and new bioinformatic workflow for the carcinogenic parasite Clonorchis sinensis: Biotechnological implications.</title>
        <authorList>
            <person name="Wang D."/>
            <person name="Korhonen P.K."/>
            <person name="Gasser R.B."/>
            <person name="Young N.D."/>
        </authorList>
    </citation>
    <scope>NUCLEOTIDE SEQUENCE [LARGE SCALE GENOMIC DNA]</scope>
    <source>
        <strain evidence="1">Cs-k2</strain>
    </source>
</reference>
<protein>
    <submittedName>
        <fullName evidence="1">Uncharacterized protein</fullName>
    </submittedName>
</protein>
<dbReference type="AlphaFoldDB" id="A0A3R7CFS9"/>
<reference evidence="1 2" key="2">
    <citation type="journal article" date="2021" name="Genomics">
        <title>High-quality reference genome for Clonorchis sinensis.</title>
        <authorList>
            <person name="Young N.D."/>
            <person name="Stroehlein A.J."/>
            <person name="Kinkar L."/>
            <person name="Wang T."/>
            <person name="Sohn W.M."/>
            <person name="Chang B.C.H."/>
            <person name="Kaur P."/>
            <person name="Weisz D."/>
            <person name="Dudchenko O."/>
            <person name="Aiden E.L."/>
            <person name="Korhonen P.K."/>
            <person name="Gasser R.B."/>
        </authorList>
    </citation>
    <scope>NUCLEOTIDE SEQUENCE [LARGE SCALE GENOMIC DNA]</scope>
    <source>
        <strain evidence="1">Cs-k2</strain>
    </source>
</reference>
<organism evidence="1 2">
    <name type="scientific">Clonorchis sinensis</name>
    <name type="common">Chinese liver fluke</name>
    <dbReference type="NCBI Taxonomy" id="79923"/>
    <lineage>
        <taxon>Eukaryota</taxon>
        <taxon>Metazoa</taxon>
        <taxon>Spiralia</taxon>
        <taxon>Lophotrochozoa</taxon>
        <taxon>Platyhelminthes</taxon>
        <taxon>Trematoda</taxon>
        <taxon>Digenea</taxon>
        <taxon>Opisthorchiida</taxon>
        <taxon>Opisthorchiata</taxon>
        <taxon>Opisthorchiidae</taxon>
        <taxon>Clonorchis</taxon>
    </lineage>
</organism>
<keyword evidence="2" id="KW-1185">Reference proteome</keyword>
<sequence length="87" mass="9862">MCFTRAPHVSVGTISEISQYNCTTHKVAENSSAAHDRCRPSWDSSGRRSPRVPVNLMFYLNPNCTDSNKYTNLQINLVLRETYPEPS</sequence>
<evidence type="ECO:0000313" key="2">
    <source>
        <dbReference type="Proteomes" id="UP000286415"/>
    </source>
</evidence>
<dbReference type="InParanoid" id="A0A3R7CFS9"/>
<gene>
    <name evidence="1" type="ORF">CSKR_113671</name>
</gene>
<dbReference type="EMBL" id="NIRI02000077">
    <property type="protein sequence ID" value="KAG5441313.1"/>
    <property type="molecule type" value="Genomic_DNA"/>
</dbReference>